<evidence type="ECO:0000256" key="1">
    <source>
        <dbReference type="SAM" id="Coils"/>
    </source>
</evidence>
<sequence length="139" mass="16435">MKLKQLEQFRNQANEIKMLERRIQKLEQDVSDCVADTVKASSKHFPYIQHTVRIVGVDAIKIDKINRIKERLNKRKAKLINEMEKVETFIDSLDDSVVRQIVTLRYVEGLEWNSVARQVYRFPNGDTARKKVKRFFEAI</sequence>
<gene>
    <name evidence="2" type="ORF">HZI73_22415</name>
</gene>
<feature type="coiled-coil region" evidence="1">
    <location>
        <begin position="9"/>
        <end position="36"/>
    </location>
</feature>
<evidence type="ECO:0000313" key="2">
    <source>
        <dbReference type="EMBL" id="QUI24884.1"/>
    </source>
</evidence>
<dbReference type="AlphaFoldDB" id="A0A8J8SIX1"/>
<keyword evidence="3" id="KW-1185">Reference proteome</keyword>
<proteinExistence type="predicted"/>
<evidence type="ECO:0000313" key="3">
    <source>
        <dbReference type="Proteomes" id="UP000683246"/>
    </source>
</evidence>
<name>A0A8J8SIX1_9FIRM</name>
<accession>A0A8J8SIX1</accession>
<feature type="coiled-coil region" evidence="1">
    <location>
        <begin position="62"/>
        <end position="89"/>
    </location>
</feature>
<dbReference type="KEGG" id="vpy:HZI73_22415"/>
<organism evidence="2 3">
    <name type="scientific">Vallitalea pronyensis</name>
    <dbReference type="NCBI Taxonomy" id="1348613"/>
    <lineage>
        <taxon>Bacteria</taxon>
        <taxon>Bacillati</taxon>
        <taxon>Bacillota</taxon>
        <taxon>Clostridia</taxon>
        <taxon>Lachnospirales</taxon>
        <taxon>Vallitaleaceae</taxon>
        <taxon>Vallitalea</taxon>
    </lineage>
</organism>
<protein>
    <submittedName>
        <fullName evidence="2">Uncharacterized protein</fullName>
    </submittedName>
</protein>
<dbReference type="EMBL" id="CP058649">
    <property type="protein sequence ID" value="QUI24884.1"/>
    <property type="molecule type" value="Genomic_DNA"/>
</dbReference>
<dbReference type="Proteomes" id="UP000683246">
    <property type="component" value="Chromosome"/>
</dbReference>
<reference evidence="2" key="1">
    <citation type="submission" date="2020-07" db="EMBL/GenBank/DDBJ databases">
        <title>Vallitalea pronyensis genome.</title>
        <authorList>
            <person name="Postec A."/>
        </authorList>
    </citation>
    <scope>NUCLEOTIDE SEQUENCE</scope>
    <source>
        <strain evidence="2">FatNI3</strain>
    </source>
</reference>
<keyword evidence="1" id="KW-0175">Coiled coil</keyword>
<dbReference type="RefSeq" id="WP_212695584.1">
    <property type="nucleotide sequence ID" value="NZ_CP058649.1"/>
</dbReference>